<feature type="region of interest" description="Disordered" evidence="1">
    <location>
        <begin position="21"/>
        <end position="74"/>
    </location>
</feature>
<dbReference type="EMBL" id="CCBP010000670">
    <property type="protein sequence ID" value="CDO78130.1"/>
    <property type="molecule type" value="Genomic_DNA"/>
</dbReference>
<feature type="compositionally biased region" description="Basic and acidic residues" evidence="1">
    <location>
        <begin position="134"/>
        <end position="143"/>
    </location>
</feature>
<feature type="compositionally biased region" description="Basic and acidic residues" evidence="1">
    <location>
        <begin position="21"/>
        <end position="44"/>
    </location>
</feature>
<keyword evidence="3" id="KW-1185">Reference proteome</keyword>
<feature type="region of interest" description="Disordered" evidence="1">
    <location>
        <begin position="130"/>
        <end position="171"/>
    </location>
</feature>
<feature type="compositionally biased region" description="Acidic residues" evidence="1">
    <location>
        <begin position="144"/>
        <end position="155"/>
    </location>
</feature>
<feature type="compositionally biased region" description="Basic and acidic residues" evidence="1">
    <location>
        <begin position="301"/>
        <end position="317"/>
    </location>
</feature>
<comment type="caution">
    <text evidence="2">The sequence shown here is derived from an EMBL/GenBank/DDBJ whole genome shotgun (WGS) entry which is preliminary data.</text>
</comment>
<gene>
    <name evidence="2" type="ORF">BN946_scf184860.g2</name>
</gene>
<evidence type="ECO:0000313" key="3">
    <source>
        <dbReference type="Proteomes" id="UP000029665"/>
    </source>
</evidence>
<feature type="compositionally biased region" description="Acidic residues" evidence="1">
    <location>
        <begin position="53"/>
        <end position="65"/>
    </location>
</feature>
<sequence>MSAADAVKQLEQQLEQLKKKVAEEAERKRQQEEAARKREEERAQAKKRKAPESNDESDSAQEVEQEPGLLVPRRGCERCREKGVRCAFRLGKRNSTCVECQHLKIAPCVGVKGLSDPELQARVDRKAAAAAVDPCKRAKKSDPTIDDDDDDDAADPEPRAPGAESGVSPGEVPAMLALAREGRAWSTDPKSLSDWELIEHLLVEGQQTRLALHQVWRYLDEEIEVREDVFVSELRNIQAGVRSSIRTELSKMEAVVREVVRDEVAKALAAYFGNKGSSPNAEKEDEAAMEKEGEGSGTGAGEREKEGEKEGTVADPE</sequence>
<dbReference type="HOGENOM" id="CLU_983999_0_0_1"/>
<dbReference type="OrthoDB" id="2754963at2759"/>
<feature type="region of interest" description="Disordered" evidence="1">
    <location>
        <begin position="273"/>
        <end position="317"/>
    </location>
</feature>
<dbReference type="AlphaFoldDB" id="A0A060SUQ7"/>
<evidence type="ECO:0000256" key="1">
    <source>
        <dbReference type="SAM" id="MobiDB-lite"/>
    </source>
</evidence>
<organism evidence="2 3">
    <name type="scientific">Pycnoporus cinnabarinus</name>
    <name type="common">Cinnabar-red polypore</name>
    <name type="synonym">Trametes cinnabarina</name>
    <dbReference type="NCBI Taxonomy" id="5643"/>
    <lineage>
        <taxon>Eukaryota</taxon>
        <taxon>Fungi</taxon>
        <taxon>Dikarya</taxon>
        <taxon>Basidiomycota</taxon>
        <taxon>Agaricomycotina</taxon>
        <taxon>Agaricomycetes</taxon>
        <taxon>Polyporales</taxon>
        <taxon>Polyporaceae</taxon>
        <taxon>Trametes</taxon>
    </lineage>
</organism>
<accession>A0A060SUQ7</accession>
<evidence type="ECO:0000313" key="2">
    <source>
        <dbReference type="EMBL" id="CDO78130.1"/>
    </source>
</evidence>
<dbReference type="Proteomes" id="UP000029665">
    <property type="component" value="Unassembled WGS sequence"/>
</dbReference>
<reference evidence="2" key="1">
    <citation type="submission" date="2014-01" db="EMBL/GenBank/DDBJ databases">
        <title>The genome of the white-rot fungus Pycnoporus cinnabarinus: a basidiomycete model with a versatile arsenal for lignocellulosic biomass breakdown.</title>
        <authorList>
            <person name="Levasseur A."/>
            <person name="Lomascolo A."/>
            <person name="Ruiz-Duenas F.J."/>
            <person name="Uzan E."/>
            <person name="Piumi F."/>
            <person name="Kues U."/>
            <person name="Ram A.F.J."/>
            <person name="Murat C."/>
            <person name="Haon M."/>
            <person name="Benoit I."/>
            <person name="Arfi Y."/>
            <person name="Chevret D."/>
            <person name="Drula E."/>
            <person name="Kwon M.J."/>
            <person name="Gouret P."/>
            <person name="Lesage-Meessen L."/>
            <person name="Lombard V."/>
            <person name="Mariette J."/>
            <person name="Noirot C."/>
            <person name="Park J."/>
            <person name="Patyshakuliyeva A."/>
            <person name="Wieneger R.A.B."/>
            <person name="Wosten H.A.B."/>
            <person name="Martin F."/>
            <person name="Coutinho P.M."/>
            <person name="de Vries R."/>
            <person name="Martinez A.T."/>
            <person name="Klopp C."/>
            <person name="Pontarotti P."/>
            <person name="Henrissat B."/>
            <person name="Record E."/>
        </authorList>
    </citation>
    <scope>NUCLEOTIDE SEQUENCE [LARGE SCALE GENOMIC DNA]</scope>
    <source>
        <strain evidence="2">BRFM137</strain>
    </source>
</reference>
<name>A0A060SUQ7_PYCCI</name>
<proteinExistence type="predicted"/>
<protein>
    <submittedName>
        <fullName evidence="2">Uncharacterized protein</fullName>
    </submittedName>
</protein>